<protein>
    <recommendedName>
        <fullName evidence="3">Reverse transcriptase domain-containing protein</fullName>
    </recommendedName>
</protein>
<dbReference type="Proteomes" id="UP000178129">
    <property type="component" value="Unassembled WGS sequence"/>
</dbReference>
<name>A0A1E1LRZ9_9HELO</name>
<dbReference type="AlphaFoldDB" id="A0A1E1LRZ9"/>
<reference evidence="2" key="1">
    <citation type="submission" date="2016-03" db="EMBL/GenBank/DDBJ databases">
        <authorList>
            <person name="Ploux O."/>
        </authorList>
    </citation>
    <scope>NUCLEOTIDE SEQUENCE [LARGE SCALE GENOMIC DNA]</scope>
    <source>
        <strain evidence="2">UK7</strain>
    </source>
</reference>
<dbReference type="InParanoid" id="A0A1E1LRZ9"/>
<comment type="caution">
    <text evidence="1">The sequence shown here is derived from an EMBL/GenBank/DDBJ whole genome shotgun (WGS) entry which is preliminary data.</text>
</comment>
<dbReference type="PANTHER" id="PTHR37015">
    <property type="entry name" value="REVERSE TRANSCRIPTASE DOMAIN-CONTAINING PROTEIN"/>
    <property type="match status" value="1"/>
</dbReference>
<evidence type="ECO:0000313" key="2">
    <source>
        <dbReference type="Proteomes" id="UP000178129"/>
    </source>
</evidence>
<dbReference type="STRING" id="914237.A0A1E1LRZ9"/>
<dbReference type="PANTHER" id="PTHR37015:SF2">
    <property type="entry name" value="REVERSE TRANSCRIPTASE DOMAIN-CONTAINING PROTEIN"/>
    <property type="match status" value="1"/>
</dbReference>
<accession>A0A1E1LRZ9</accession>
<evidence type="ECO:0000313" key="1">
    <source>
        <dbReference type="EMBL" id="CZT13254.1"/>
    </source>
</evidence>
<sequence length="452" mass="51553">MSSRKPCSSATLESNGRFISKPPWPNCSYPAAFGRRNQHLLMPVTKSVARTFFLAGLQLDSEKSVQTFRTKHFQDEIFLDQLPNMVNEIRGSYDDDRSEEGDTRKSSLQITQTLLHTPVTETVIKRALGHDTTVGRTDFASFRPTLPHLTITSVLKALGISKTWVDFFRRTLEAPVNFMEDGPNATVKIRKRGTPPSSPMSDFMAEAILFCMGLSFNQKTNGARMYRMHDDIWLGFGEELHHSGDIIWGFLALDTTTGRFLVDQVLINKHVEELRTQLEACKSVIEYLTRFGVDVPEGYVYFPTDMGGLDLKNAFITLGLILNSTIKDPDAFTKAQEKLSKEELAKDKISGEPFMPWAEICLHREQTSGLLYRVYKTLMREPVEQEISATPAVKEALIRRTWNNYTRYQQRLIKLHADDIMPRFSGPDIVQEGWLPTGMISMFSESRFQWKD</sequence>
<organism evidence="1 2">
    <name type="scientific">Rhynchosporium graminicola</name>
    <dbReference type="NCBI Taxonomy" id="2792576"/>
    <lineage>
        <taxon>Eukaryota</taxon>
        <taxon>Fungi</taxon>
        <taxon>Dikarya</taxon>
        <taxon>Ascomycota</taxon>
        <taxon>Pezizomycotina</taxon>
        <taxon>Leotiomycetes</taxon>
        <taxon>Helotiales</taxon>
        <taxon>Ploettnerulaceae</taxon>
        <taxon>Rhynchosporium</taxon>
    </lineage>
</organism>
<evidence type="ECO:0008006" key="3">
    <source>
        <dbReference type="Google" id="ProtNLM"/>
    </source>
</evidence>
<dbReference type="EMBL" id="FJUW01000084">
    <property type="protein sequence ID" value="CZT13254.1"/>
    <property type="molecule type" value="Genomic_DNA"/>
</dbReference>
<proteinExistence type="predicted"/>
<keyword evidence="2" id="KW-1185">Reference proteome</keyword>
<gene>
    <name evidence="1" type="ORF">RCO7_05288</name>
</gene>